<dbReference type="PANTHER" id="PTHR30304:SF0">
    <property type="entry name" value="D-TAGATOSE-1,6-BISPHOSPHATE ALDOLASE SUBUNIT GATY-RELATED"/>
    <property type="match status" value="1"/>
</dbReference>
<sequence length="354" mass="38084">MALISLRQLLDHAAENGYGMPAFNVNNMEQIHAIMQAADACNSPVILQGSAGARSYAGEPFLRHLVLAAVEMYPHIPVVMHQDHGSEPAVCFRSIQSGFSSVMMDGSLMADAKTPSSYEYNVETTRKVVELAHACGVSVEGELGCLGSLETGMMGEEDGHGAEGVLDHSQLLTDPEEAADFVRKTGVDALAIAIGTSHGAYKFTKKPTGNVLRIDRVKEIHARIPTVHLVMHGSSSVPEDWLAIINNYGGDMGQTYGVPVSEIVEGIKHGVRKVNIDTDLRMASTGAIRKHLAENTANFDPRKFLKEATKAMSGICKDRFEAFGCAGQASKIKPVSLEVMFGEYKAGKLDPKVS</sequence>
<dbReference type="PANTHER" id="PTHR30304">
    <property type="entry name" value="D-TAGATOSE-1,6-BISPHOSPHATE ALDOLASE"/>
    <property type="match status" value="1"/>
</dbReference>
<proteinExistence type="inferred from homology"/>
<dbReference type="NCBIfam" id="TIGR01521">
    <property type="entry name" value="FruBisAldo_II_B"/>
    <property type="match status" value="1"/>
</dbReference>
<dbReference type="FunFam" id="3.20.20.70:FF:000111">
    <property type="entry name" value="Fructose-1,6-bisphosphate aldolase"/>
    <property type="match status" value="1"/>
</dbReference>
<evidence type="ECO:0000313" key="14">
    <source>
        <dbReference type="EMBL" id="WML87347.1"/>
    </source>
</evidence>
<feature type="binding site" evidence="10">
    <location>
        <begin position="275"/>
        <end position="278"/>
    </location>
    <ligand>
        <name>dihydroxyacetone phosphate</name>
        <dbReference type="ChEBI" id="CHEBI:57642"/>
    </ligand>
</feature>
<comment type="function">
    <text evidence="2 12">Catalyzes the aldol condensation of dihydroxyacetone phosphate (DHAP or glycerone-phosphate) with glyceraldehyde 3-phosphate (G3P) to form fructose 1,6-bisphosphate (FBP) in gluconeogenesis and the reverse reaction in glycolysis.</text>
</comment>
<organism evidence="14">
    <name type="scientific">Thiothrix subterranea</name>
    <dbReference type="NCBI Taxonomy" id="2735563"/>
    <lineage>
        <taxon>Bacteria</taxon>
        <taxon>Pseudomonadati</taxon>
        <taxon>Pseudomonadota</taxon>
        <taxon>Gammaproteobacteria</taxon>
        <taxon>Thiotrichales</taxon>
        <taxon>Thiotrichaceae</taxon>
        <taxon>Thiothrix</taxon>
    </lineage>
</organism>
<dbReference type="SUPFAM" id="SSF51569">
    <property type="entry name" value="Aldolase"/>
    <property type="match status" value="1"/>
</dbReference>
<evidence type="ECO:0000256" key="8">
    <source>
        <dbReference type="ARBA" id="ARBA00023239"/>
    </source>
</evidence>
<feature type="binding site" evidence="10">
    <location>
        <begin position="233"/>
        <end position="235"/>
    </location>
    <ligand>
        <name>dihydroxyacetone phosphate</name>
        <dbReference type="ChEBI" id="CHEBI:57642"/>
    </ligand>
</feature>
<evidence type="ECO:0000256" key="11">
    <source>
        <dbReference type="PIRSR" id="PIRSR001359-3"/>
    </source>
</evidence>
<comment type="similarity">
    <text evidence="4 12">Belongs to the class II fructose-bisphosphate aldolase family.</text>
</comment>
<dbReference type="Proteomes" id="UP001223336">
    <property type="component" value="Unassembled WGS sequence"/>
</dbReference>
<evidence type="ECO:0000256" key="10">
    <source>
        <dbReference type="PIRSR" id="PIRSR001359-2"/>
    </source>
</evidence>
<keyword evidence="15" id="KW-1185">Reference proteome</keyword>
<dbReference type="GO" id="GO:0006096">
    <property type="term" value="P:glycolytic process"/>
    <property type="evidence" value="ECO:0007669"/>
    <property type="project" value="UniProtKB-KW"/>
</dbReference>
<gene>
    <name evidence="14" type="primary">fba</name>
    <name evidence="13" type="ORF">RCC75_11675</name>
    <name evidence="14" type="ORF">RCG00_03085</name>
</gene>
<evidence type="ECO:0000256" key="4">
    <source>
        <dbReference type="ARBA" id="ARBA00005812"/>
    </source>
</evidence>
<dbReference type="InterPro" id="IPR013785">
    <property type="entry name" value="Aldolase_TIM"/>
</dbReference>
<keyword evidence="8 12" id="KW-0456">Lyase</keyword>
<feature type="binding site" evidence="11">
    <location>
        <position position="142"/>
    </location>
    <ligand>
        <name>Zn(2+)</name>
        <dbReference type="ChEBI" id="CHEBI:29105"/>
        <label>2</label>
    </ligand>
</feature>
<dbReference type="InterPro" id="IPR000771">
    <property type="entry name" value="FBA_II"/>
</dbReference>
<evidence type="ECO:0000256" key="5">
    <source>
        <dbReference type="ARBA" id="ARBA00022723"/>
    </source>
</evidence>
<feature type="binding site" evidence="10">
    <location>
        <position position="199"/>
    </location>
    <ligand>
        <name>dihydroxyacetone phosphate</name>
        <dbReference type="ChEBI" id="CHEBI:57642"/>
    </ligand>
</feature>
<dbReference type="InterPro" id="IPR006412">
    <property type="entry name" value="Fruct_bisP_Calv"/>
</dbReference>
<evidence type="ECO:0000256" key="6">
    <source>
        <dbReference type="ARBA" id="ARBA00022833"/>
    </source>
</evidence>
<dbReference type="InterPro" id="IPR050246">
    <property type="entry name" value="Class_II_FBP_aldolase"/>
</dbReference>
<evidence type="ECO:0000256" key="9">
    <source>
        <dbReference type="PIRSR" id="PIRSR001359-1"/>
    </source>
</evidence>
<evidence type="ECO:0000313" key="15">
    <source>
        <dbReference type="Proteomes" id="UP001223336"/>
    </source>
</evidence>
<dbReference type="NCBIfam" id="TIGR00167">
    <property type="entry name" value="cbbA"/>
    <property type="match status" value="1"/>
</dbReference>
<dbReference type="PROSITE" id="PS00806">
    <property type="entry name" value="ALDOLASE_CLASS_II_2"/>
    <property type="match status" value="1"/>
</dbReference>
<comment type="cofactor">
    <cofactor evidence="12">
        <name>Zn(2+)</name>
        <dbReference type="ChEBI" id="CHEBI:29105"/>
    </cofactor>
    <text evidence="12">One is catalytic and the other provides a structural contribution.</text>
</comment>
<protein>
    <recommendedName>
        <fullName evidence="12">Fructose-1,6-bisphosphate aldolase</fullName>
        <shortName evidence="12">FBP aldolase</shortName>
        <ecNumber evidence="12">4.1.2.13</ecNumber>
    </recommendedName>
</protein>
<dbReference type="EC" id="4.1.2.13" evidence="12"/>
<feature type="binding site" evidence="11">
    <location>
        <position position="105"/>
    </location>
    <ligand>
        <name>Zn(2+)</name>
        <dbReference type="ChEBI" id="CHEBI:29105"/>
        <label>2</label>
    </ligand>
</feature>
<name>A0AA51MRY6_9GAMM</name>
<dbReference type="RefSeq" id="WP_202715610.1">
    <property type="nucleotide sequence ID" value="NZ_CP053482.1"/>
</dbReference>
<evidence type="ECO:0000256" key="2">
    <source>
        <dbReference type="ARBA" id="ARBA00002181"/>
    </source>
</evidence>
<dbReference type="AlphaFoldDB" id="A0AA51MRY6"/>
<feature type="binding site" evidence="11">
    <location>
        <position position="84"/>
    </location>
    <ligand>
        <name>Zn(2+)</name>
        <dbReference type="ChEBI" id="CHEBI:29105"/>
        <label>1</label>
        <note>catalytic</note>
    </ligand>
</feature>
<reference evidence="14 15" key="1">
    <citation type="submission" date="2023-08" db="EMBL/GenBank/DDBJ databases">
        <title>New molecular markers tilS and rpoB for phylogenetic and monitoring studies of the genus Thiothrix biodiversity.</title>
        <authorList>
            <person name="Ravin N.V."/>
            <person name="Smolyakov D."/>
            <person name="Markov N.D."/>
            <person name="Beletsky A.V."/>
            <person name="Mardanov A.V."/>
            <person name="Rudenko T.S."/>
            <person name="Grabovich M.Y."/>
        </authorList>
    </citation>
    <scope>NUCLEOTIDE SEQUENCE</scope>
    <source>
        <strain evidence="14">DNT52</strain>
        <strain evidence="13 15">H33</strain>
    </source>
</reference>
<comment type="pathway">
    <text evidence="3 12">Carbohydrate degradation; glycolysis; D-glyceraldehyde 3-phosphate and glycerone phosphate from D-glucose: step 4/4.</text>
</comment>
<dbReference type="GO" id="GO:0008270">
    <property type="term" value="F:zinc ion binding"/>
    <property type="evidence" value="ECO:0007669"/>
    <property type="project" value="InterPro"/>
</dbReference>
<dbReference type="EMBL" id="CP133217">
    <property type="protein sequence ID" value="WML87347.1"/>
    <property type="molecule type" value="Genomic_DNA"/>
</dbReference>
<dbReference type="PROSITE" id="PS00602">
    <property type="entry name" value="ALDOLASE_CLASS_II_1"/>
    <property type="match status" value="1"/>
</dbReference>
<comment type="catalytic activity">
    <reaction evidence="1 12">
        <text>beta-D-fructose 1,6-bisphosphate = D-glyceraldehyde 3-phosphate + dihydroxyacetone phosphate</text>
        <dbReference type="Rhea" id="RHEA:14729"/>
        <dbReference type="ChEBI" id="CHEBI:32966"/>
        <dbReference type="ChEBI" id="CHEBI:57642"/>
        <dbReference type="ChEBI" id="CHEBI:59776"/>
        <dbReference type="EC" id="4.1.2.13"/>
    </reaction>
</comment>
<evidence type="ECO:0000256" key="1">
    <source>
        <dbReference type="ARBA" id="ARBA00000441"/>
    </source>
</evidence>
<evidence type="ECO:0000256" key="3">
    <source>
        <dbReference type="ARBA" id="ARBA00004714"/>
    </source>
</evidence>
<dbReference type="GO" id="GO:0004332">
    <property type="term" value="F:fructose-bisphosphate aldolase activity"/>
    <property type="evidence" value="ECO:0007669"/>
    <property type="project" value="UniProtKB-EC"/>
</dbReference>
<evidence type="ECO:0000256" key="12">
    <source>
        <dbReference type="RuleBase" id="RU365019"/>
    </source>
</evidence>
<feature type="binding site" evidence="11">
    <location>
        <position position="232"/>
    </location>
    <ligand>
        <name>Zn(2+)</name>
        <dbReference type="ChEBI" id="CHEBI:29105"/>
        <label>1</label>
        <note>catalytic</note>
    </ligand>
</feature>
<dbReference type="EMBL" id="JAVFKN010000014">
    <property type="protein sequence ID" value="MDQ5769192.1"/>
    <property type="molecule type" value="Genomic_DNA"/>
</dbReference>
<keyword evidence="5 11" id="KW-0479">Metal-binding</keyword>
<keyword evidence="7 12" id="KW-0324">Glycolysis</keyword>
<accession>A0AA51MRY6</accession>
<dbReference type="PIRSF" id="PIRSF001359">
    <property type="entry name" value="F_bP_aldolase_II"/>
    <property type="match status" value="1"/>
</dbReference>
<keyword evidence="6 11" id="KW-0862">Zinc</keyword>
<evidence type="ECO:0000256" key="7">
    <source>
        <dbReference type="ARBA" id="ARBA00023152"/>
    </source>
</evidence>
<comment type="cofactor">
    <cofactor evidence="11">
        <name>Zn(2+)</name>
        <dbReference type="ChEBI" id="CHEBI:29105"/>
    </cofactor>
    <text evidence="11">Binds 2 Zn(2+) ions per subunit. One is catalytic and the other provides a structural contribution.</text>
</comment>
<evidence type="ECO:0000313" key="13">
    <source>
        <dbReference type="EMBL" id="MDQ5769192.1"/>
    </source>
</evidence>
<dbReference type="Proteomes" id="UP001229862">
    <property type="component" value="Chromosome"/>
</dbReference>
<dbReference type="Gene3D" id="3.20.20.70">
    <property type="entry name" value="Aldolase class I"/>
    <property type="match status" value="1"/>
</dbReference>
<feature type="binding site" evidence="11">
    <location>
        <position position="198"/>
    </location>
    <ligand>
        <name>Zn(2+)</name>
        <dbReference type="ChEBI" id="CHEBI:29105"/>
        <label>1</label>
        <note>catalytic</note>
    </ligand>
</feature>
<feature type="active site" description="Proton donor" evidence="9">
    <location>
        <position position="83"/>
    </location>
</feature>
<dbReference type="CDD" id="cd00947">
    <property type="entry name" value="TBP_aldolase_IIB"/>
    <property type="match status" value="1"/>
</dbReference>
<dbReference type="Pfam" id="PF01116">
    <property type="entry name" value="F_bP_aldolase"/>
    <property type="match status" value="1"/>
</dbReference>